<reference evidence="1" key="1">
    <citation type="submission" date="2023-03" db="EMBL/GenBank/DDBJ databases">
        <title>Andean soil-derived lignocellulolytic bacterial consortium as a source of novel taxa and putative plastic-active enzymes.</title>
        <authorList>
            <person name="Diaz-Garcia L."/>
            <person name="Chuvochina M."/>
            <person name="Feuerriegel G."/>
            <person name="Bunk B."/>
            <person name="Sproer C."/>
            <person name="Streit W.R."/>
            <person name="Rodriguez L.M."/>
            <person name="Overmann J."/>
            <person name="Jimenez D.J."/>
        </authorList>
    </citation>
    <scope>NUCLEOTIDE SEQUENCE</scope>
    <source>
        <strain evidence="1">MAG 26</strain>
    </source>
</reference>
<dbReference type="Proteomes" id="UP001218362">
    <property type="component" value="Chromosome"/>
</dbReference>
<accession>A0AAJ5X5Y8</accession>
<dbReference type="PROSITE" id="PS51257">
    <property type="entry name" value="PROKAR_LIPOPROTEIN"/>
    <property type="match status" value="1"/>
</dbReference>
<dbReference type="KEGG" id="acob:P0Y56_08905"/>
<name>A0AAJ5X5Y8_9SPHN</name>
<evidence type="ECO:0000313" key="1">
    <source>
        <dbReference type="EMBL" id="WEK45156.1"/>
    </source>
</evidence>
<dbReference type="EMBL" id="CP119316">
    <property type="protein sequence ID" value="WEK45156.1"/>
    <property type="molecule type" value="Genomic_DNA"/>
</dbReference>
<proteinExistence type="predicted"/>
<organism evidence="1 2">
    <name type="scientific">Candidatus Andeanibacterium colombiense</name>
    <dbReference type="NCBI Taxonomy" id="3121345"/>
    <lineage>
        <taxon>Bacteria</taxon>
        <taxon>Pseudomonadati</taxon>
        <taxon>Pseudomonadota</taxon>
        <taxon>Alphaproteobacteria</taxon>
        <taxon>Sphingomonadales</taxon>
        <taxon>Sphingomonadaceae</taxon>
        <taxon>Candidatus Andeanibacterium</taxon>
    </lineage>
</organism>
<evidence type="ECO:0008006" key="3">
    <source>
        <dbReference type="Google" id="ProtNLM"/>
    </source>
</evidence>
<evidence type="ECO:0000313" key="2">
    <source>
        <dbReference type="Proteomes" id="UP001218362"/>
    </source>
</evidence>
<sequence>MGAIRGALILAAALLIAGCGDDAPNKDFAQQMKDRDAANAGDRYASLESSMPTQQRYGYQKEELRQDYADGQSGTFRATYDGLLEKLDSDKDADPQSSLFKSCRATFGEVSAWQKSSGGDAAASAPAREKLLAQLHSCRDQAKKGGEKAAALARFASTGIVMIGAKVVGQGDRDAGLKIWREGEDFARQDKPGFELGLKSFQGY</sequence>
<gene>
    <name evidence="1" type="ORF">P0Y56_08905</name>
</gene>
<protein>
    <recommendedName>
        <fullName evidence="3">Lipoprotein</fullName>
    </recommendedName>
</protein>
<dbReference type="AlphaFoldDB" id="A0AAJ5X5Y8"/>